<dbReference type="SFLD" id="SFLDG01129">
    <property type="entry name" value="C1.5:_HAD__Beta-PGM__Phosphata"/>
    <property type="match status" value="1"/>
</dbReference>
<dbReference type="Gene3D" id="3.40.50.1000">
    <property type="entry name" value="HAD superfamily/HAD-like"/>
    <property type="match status" value="1"/>
</dbReference>
<accession>A0A254N572</accession>
<dbReference type="AlphaFoldDB" id="A0A254N572"/>
<dbReference type="RefSeq" id="WP_088485753.1">
    <property type="nucleotide sequence ID" value="NZ_NISI01000014.1"/>
</dbReference>
<dbReference type="OrthoDB" id="5293434at2"/>
<evidence type="ECO:0000313" key="2">
    <source>
        <dbReference type="Proteomes" id="UP000197446"/>
    </source>
</evidence>
<dbReference type="InterPro" id="IPR023198">
    <property type="entry name" value="PGP-like_dom2"/>
</dbReference>
<dbReference type="PANTHER" id="PTHR42896">
    <property type="entry name" value="XYLULOSE-1,5-BISPHOSPHATE (XUBP) PHOSPHATASE"/>
    <property type="match status" value="1"/>
</dbReference>
<dbReference type="PANTHER" id="PTHR42896:SF2">
    <property type="entry name" value="CBBY-LIKE PROTEIN"/>
    <property type="match status" value="1"/>
</dbReference>
<dbReference type="Gene3D" id="1.10.150.240">
    <property type="entry name" value="Putative phosphatase, domain 2"/>
    <property type="match status" value="1"/>
</dbReference>
<dbReference type="PRINTS" id="PR00413">
    <property type="entry name" value="HADHALOGNASE"/>
</dbReference>
<reference evidence="1 2" key="1">
    <citation type="journal article" date="2007" name="Int. J. Syst. Evol. Microbiol.">
        <title>Description of Pelomonas aquatica sp. nov. and Pelomonas puraquae sp. nov., isolated from industrial and haemodialysis water.</title>
        <authorList>
            <person name="Gomila M."/>
            <person name="Bowien B."/>
            <person name="Falsen E."/>
            <person name="Moore E.R."/>
            <person name="Lalucat J."/>
        </authorList>
    </citation>
    <scope>NUCLEOTIDE SEQUENCE [LARGE SCALE GENOMIC DNA]</scope>
    <source>
        <strain evidence="1 2">CCUG 52769</strain>
    </source>
</reference>
<dbReference type="InterPro" id="IPR023214">
    <property type="entry name" value="HAD_sf"/>
</dbReference>
<dbReference type="GO" id="GO:0016787">
    <property type="term" value="F:hydrolase activity"/>
    <property type="evidence" value="ECO:0007669"/>
    <property type="project" value="InterPro"/>
</dbReference>
<dbReference type="Proteomes" id="UP000197446">
    <property type="component" value="Unassembled WGS sequence"/>
</dbReference>
<dbReference type="Pfam" id="PF00702">
    <property type="entry name" value="Hydrolase"/>
    <property type="match status" value="1"/>
</dbReference>
<proteinExistence type="predicted"/>
<dbReference type="InterPro" id="IPR036412">
    <property type="entry name" value="HAD-like_sf"/>
</dbReference>
<dbReference type="SUPFAM" id="SSF56784">
    <property type="entry name" value="HAD-like"/>
    <property type="match status" value="1"/>
</dbReference>
<dbReference type="EMBL" id="NISI01000014">
    <property type="protein sequence ID" value="OWR00765.1"/>
    <property type="molecule type" value="Genomic_DNA"/>
</dbReference>
<comment type="caution">
    <text evidence="1">The sequence shown here is derived from an EMBL/GenBank/DDBJ whole genome shotgun (WGS) entry which is preliminary data.</text>
</comment>
<dbReference type="InterPro" id="IPR044999">
    <property type="entry name" value="CbbY-like"/>
</dbReference>
<gene>
    <name evidence="1" type="ORF">CDO81_23800</name>
</gene>
<name>A0A254N572_9BURK</name>
<sequence length="268" mass="28508">MAIEALIFDVDGTLADTEEAHRVAFNLAFERHRLGWTWNRADYRHLLEVTGGKERIASYIDTLAVSPAERARLRSLVPALHAEKTRFYTAAVQDGGLGLRAGVARLIDEALHAGCRLAIASTTTAANIHALLASTLGPRGLDLFSVIACGDQVRAKKPAPDIYRLALATLGLQPEQAVALEDSVNGLRSATGAGLWTLVTPTFWTEGGEFGAAALVLPGLGEPDAPLAGEPGCQLHTAGWLRFDELCARASPPPALTPLQALYRGLTT</sequence>
<dbReference type="NCBIfam" id="TIGR01509">
    <property type="entry name" value="HAD-SF-IA-v3"/>
    <property type="match status" value="1"/>
</dbReference>
<keyword evidence="2" id="KW-1185">Reference proteome</keyword>
<protein>
    <submittedName>
        <fullName evidence="1">Haloacid dehalogenase</fullName>
    </submittedName>
</protein>
<dbReference type="SFLD" id="SFLDS00003">
    <property type="entry name" value="Haloacid_Dehalogenase"/>
    <property type="match status" value="1"/>
</dbReference>
<organism evidence="1 2">
    <name type="scientific">Roseateles puraquae</name>
    <dbReference type="NCBI Taxonomy" id="431059"/>
    <lineage>
        <taxon>Bacteria</taxon>
        <taxon>Pseudomonadati</taxon>
        <taxon>Pseudomonadota</taxon>
        <taxon>Betaproteobacteria</taxon>
        <taxon>Burkholderiales</taxon>
        <taxon>Sphaerotilaceae</taxon>
        <taxon>Roseateles</taxon>
    </lineage>
</organism>
<dbReference type="InterPro" id="IPR006439">
    <property type="entry name" value="HAD-SF_hydro_IA"/>
</dbReference>
<evidence type="ECO:0000313" key="1">
    <source>
        <dbReference type="EMBL" id="OWR00765.1"/>
    </source>
</evidence>